<accession>A0A1M6PWN8</accession>
<proteinExistence type="predicted"/>
<feature type="non-terminal residue" evidence="2">
    <location>
        <position position="1"/>
    </location>
</feature>
<dbReference type="Gene3D" id="2.180.10.10">
    <property type="entry name" value="RHS repeat-associated core"/>
    <property type="match status" value="2"/>
</dbReference>
<gene>
    <name evidence="2" type="ORF">SAMN04488007_2082</name>
</gene>
<organism evidence="2 3">
    <name type="scientific">Maribacter aquivivus</name>
    <dbReference type="NCBI Taxonomy" id="228958"/>
    <lineage>
        <taxon>Bacteria</taxon>
        <taxon>Pseudomonadati</taxon>
        <taxon>Bacteroidota</taxon>
        <taxon>Flavobacteriia</taxon>
        <taxon>Flavobacteriales</taxon>
        <taxon>Flavobacteriaceae</taxon>
        <taxon>Maribacter</taxon>
    </lineage>
</organism>
<sequence>TQSGVSYQLYKNNAVSGASKSGTGNGISWSGITSGTYKIVASNGLCAGVDMSNEVTIGTSLAESVEINIGVSDDSIICANQQIPLSVPSTLDIISWENVDGFITGDNPAYVNLSEGSSRTVSVNFNNACGDFETVSVVLRTSEPVGNVTIDSPIYSRCAGAGSNTFTANAVNAASYSWSLTNGAGTISNNGIVEWEPSFYGEAYVTVIANNGCNNTSTTRVRINNIEEKSYFLDFDKDGFSTGDAILACSNPDPNLYRSEEFIIGSGDCDDEDEYVNPNTVWFLDEDGDGHALAESSFIGCIPPVLNSYTYESISEDDCNDKNNLVLGTFTWFLDADNDNAPANNERLVQCESPGIGYRNTPISLNAPIDCNDNDQTIVAGLWYQDVDQDGLGDPDGRVIEQCSQPNVSGGPWVSNKSDFCPDVQDDTNLCGANLTPNAGINYVYTRNYQLLRKINTDFFTEDDGLVQSITYFDGIGRAVQQVGIDQSLVNSGVKNDVVTYMKYDDFGRMQKEWLPYVTDQGAIGSLRSNNETAILDFYNTEKYEFTANPYSEKLFDNTPFNRIEKQGAPGNDWQVQEFGDDHSIEFDYLSNASNEVRKFEILLSPTPSLTLAEGAENEFYTVDELVKNIIYDENHIAGKNNSTVEFKDRSGRVLLKRTYADIPALDLNNDGDMLDLGEQAQNEAPHDTYYVYDDFSNLTYVLPPKMEAGVASLNQIVSNLNDLGYQYIYDNRNRLIEKKIPGKGWEYIIYNKLDQPIMTQDANQKIKGEWLFTKYDAFGRIAYSGKAVDSRERGVIQNEVNSLTTNLWVEKSTIQNFGGSALNYNNGAYPIGTLTEVLIVNYYDDYDFDNGVPGLTANSFGVTSTTRTQGLSTGSKIKVLDTDDWITNLTYYNEKGQPIYSYSKNDFLETTDFVTTLLDFTGKPLKVRSVHIRNGATIVTLDNFTYDALGRLLSQTQCIGDQNLGNTCPTSTNGTILVDAILDTPTVTEDVVASNSITVVPGTNGSTTISGNVRLYIDPNANGSGSDVELIVYNSYDELGKLQAKKVGGILGSDYNTTPGLQTIDYTYNIRNWLKTINDDSYDDNDLFNFSLKYNDPTNATALFNGNISQTNWNTLNDDTSLKTYSYSYDALNRITFAVSDTNDRYGLGQVEYDKNGNIFNLQRQGHIVSMPNGNNPADFDTMDALSYTYDQGNKLMAVTDGVTIGEGGEFGFRDNNKIGDDFTYDANGNLISDANKNITEISYNHLNLPKSLTVNGSNNGNDGTVSYIYDATGVKLSKIATGGSSTSTEYAGNYIYEGAIDNTKLQFFSTTDGYIEPKNLDDLSLGYDYIYQYKDHLGNIRLSYKNVGNTSNFNIEIQEENNYYPFGLKHKGYNGMQSATRNHKYGFGGKEEQNDLSLSWLDFGARNYDASLGRWMNVDPLSERYSNITPYSYVASTPIIAIDPDGKAIIFIGGLRVKQGATDQQLGRATHDLLGNKGGIYREDVFDYWSTKSNSFGNEVSTDEIFKRTFANDKNYFYTSGSSSYTSSAKRRESEGAKRADYFHKYMGYGGGFNKLAKGELIRVVSHSQGGAHAAGFVSQLLTYKDETGGNLYNVELIVYLNPHQSGDIHHPDGIQGIAYSVKTDQIAGDGLMSFLGLNGGSSVEPVEGADNYHSNGIFTDGNGTWLDKRGGHNVNDNVKNIAKVVNDFCRKNPSKCSETKLIKKD</sequence>
<evidence type="ECO:0000313" key="2">
    <source>
        <dbReference type="EMBL" id="SHK12298.1"/>
    </source>
</evidence>
<protein>
    <submittedName>
        <fullName evidence="2">RHS repeat-associated core domain-containing protein</fullName>
    </submittedName>
</protein>
<name>A0A1M6PWN8_9FLAO</name>
<reference evidence="3" key="1">
    <citation type="submission" date="2016-11" db="EMBL/GenBank/DDBJ databases">
        <authorList>
            <person name="Varghese N."/>
            <person name="Submissions S."/>
        </authorList>
    </citation>
    <scope>NUCLEOTIDE SEQUENCE [LARGE SCALE GENOMIC DNA]</scope>
    <source>
        <strain evidence="3">DSM 16478</strain>
    </source>
</reference>
<evidence type="ECO:0000313" key="3">
    <source>
        <dbReference type="Proteomes" id="UP000184314"/>
    </source>
</evidence>
<dbReference type="NCBIfam" id="TIGR03696">
    <property type="entry name" value="Rhs_assc_core"/>
    <property type="match status" value="1"/>
</dbReference>
<evidence type="ECO:0000259" key="1">
    <source>
        <dbReference type="Pfam" id="PF20041"/>
    </source>
</evidence>
<keyword evidence="3" id="KW-1185">Reference proteome</keyword>
<dbReference type="STRING" id="228958.SAMN04488007_2082"/>
<dbReference type="EMBL" id="FQZX01000002">
    <property type="protein sequence ID" value="SHK12298.1"/>
    <property type="molecule type" value="Genomic_DNA"/>
</dbReference>
<dbReference type="Pfam" id="PF20041">
    <property type="entry name" value="DUF6443"/>
    <property type="match status" value="1"/>
</dbReference>
<dbReference type="OrthoDB" id="9765926at2"/>
<dbReference type="Proteomes" id="UP000184314">
    <property type="component" value="Unassembled WGS sequence"/>
</dbReference>
<dbReference type="InterPro" id="IPR045619">
    <property type="entry name" value="DUF6443"/>
</dbReference>
<feature type="domain" description="DUF6443" evidence="1">
    <location>
        <begin position="459"/>
        <end position="579"/>
    </location>
</feature>
<dbReference type="InterPro" id="IPR022385">
    <property type="entry name" value="Rhs_assc_core"/>
</dbReference>